<organism evidence="1 2">
    <name type="scientific">Kribbella pratensis</name>
    <dbReference type="NCBI Taxonomy" id="2512112"/>
    <lineage>
        <taxon>Bacteria</taxon>
        <taxon>Bacillati</taxon>
        <taxon>Actinomycetota</taxon>
        <taxon>Actinomycetes</taxon>
        <taxon>Propionibacteriales</taxon>
        <taxon>Kribbellaceae</taxon>
        <taxon>Kribbella</taxon>
    </lineage>
</organism>
<proteinExistence type="predicted"/>
<dbReference type="Proteomes" id="UP000295146">
    <property type="component" value="Unassembled WGS sequence"/>
</dbReference>
<name>A0A4R8C1S9_9ACTN</name>
<dbReference type="AlphaFoldDB" id="A0A4R8C1S9"/>
<keyword evidence="2" id="KW-1185">Reference proteome</keyword>
<dbReference type="OrthoDB" id="3078379at2"/>
<comment type="caution">
    <text evidence="1">The sequence shown here is derived from an EMBL/GenBank/DDBJ whole genome shotgun (WGS) entry which is preliminary data.</text>
</comment>
<evidence type="ECO:0000313" key="1">
    <source>
        <dbReference type="EMBL" id="TDW69692.1"/>
    </source>
</evidence>
<dbReference type="RefSeq" id="WP_134104970.1">
    <property type="nucleotide sequence ID" value="NZ_SODP01000002.1"/>
</dbReference>
<sequence length="150" mass="17327">MAEGWDRADLVADGFTHVYVELEWWDGPRAGIVEIDGAPHYFERDEDESWERLDEYFVWPADAGVVALEREAWAIFVRWNQRYETAPTSAGPHPGEGRVNARYDELAALLAPYHRAPAAARRLLAVWRFDDGQRYRMDGTDSWVRWSAGE</sequence>
<protein>
    <submittedName>
        <fullName evidence="1">Uncharacterized protein</fullName>
    </submittedName>
</protein>
<gene>
    <name evidence="1" type="ORF">EV653_3720</name>
</gene>
<accession>A0A4R8C1S9</accession>
<evidence type="ECO:0000313" key="2">
    <source>
        <dbReference type="Proteomes" id="UP000295146"/>
    </source>
</evidence>
<reference evidence="1 2" key="1">
    <citation type="submission" date="2019-03" db="EMBL/GenBank/DDBJ databases">
        <title>Genomic Encyclopedia of Type Strains, Phase III (KMG-III): the genomes of soil and plant-associated and newly described type strains.</title>
        <authorList>
            <person name="Whitman W."/>
        </authorList>
    </citation>
    <scope>NUCLEOTIDE SEQUENCE [LARGE SCALE GENOMIC DNA]</scope>
    <source>
        <strain evidence="1 2">VKM Ac-2573</strain>
    </source>
</reference>
<dbReference type="EMBL" id="SODP01000002">
    <property type="protein sequence ID" value="TDW69692.1"/>
    <property type="molecule type" value="Genomic_DNA"/>
</dbReference>